<dbReference type="RefSeq" id="WP_268917644.1">
    <property type="nucleotide sequence ID" value="NZ_CAJPNG010000006.1"/>
</dbReference>
<evidence type="ECO:0000313" key="7">
    <source>
        <dbReference type="EMBL" id="MCZ0858204.1"/>
    </source>
</evidence>
<evidence type="ECO:0000256" key="4">
    <source>
        <dbReference type="ARBA" id="ARBA00022989"/>
    </source>
</evidence>
<evidence type="ECO:0000313" key="8">
    <source>
        <dbReference type="Proteomes" id="UP001072034"/>
    </source>
</evidence>
<keyword evidence="8" id="KW-1185">Reference proteome</keyword>
<dbReference type="Proteomes" id="UP001072034">
    <property type="component" value="Unassembled WGS sequence"/>
</dbReference>
<accession>A0ABT4I8X7</accession>
<dbReference type="PANTHER" id="PTHR30250">
    <property type="entry name" value="PST FAMILY PREDICTED COLANIC ACID TRANSPORTER"/>
    <property type="match status" value="1"/>
</dbReference>
<feature type="transmembrane region" description="Helical" evidence="6">
    <location>
        <begin position="245"/>
        <end position="266"/>
    </location>
</feature>
<evidence type="ECO:0000256" key="6">
    <source>
        <dbReference type="SAM" id="Phobius"/>
    </source>
</evidence>
<keyword evidence="3 6" id="KW-0812">Transmembrane</keyword>
<proteinExistence type="predicted"/>
<gene>
    <name evidence="7" type="ORF">OHJ16_09130</name>
</gene>
<comment type="caution">
    <text evidence="7">The sequence shown here is derived from an EMBL/GenBank/DDBJ whole genome shotgun (WGS) entry which is preliminary data.</text>
</comment>
<protein>
    <submittedName>
        <fullName evidence="7">Lipopolysaccharide biosynthesis protein</fullName>
    </submittedName>
</protein>
<evidence type="ECO:0000256" key="1">
    <source>
        <dbReference type="ARBA" id="ARBA00004651"/>
    </source>
</evidence>
<feature type="transmembrane region" description="Helical" evidence="6">
    <location>
        <begin position="145"/>
        <end position="162"/>
    </location>
</feature>
<name>A0ABT4I8X7_9ACTO</name>
<feature type="transmembrane region" description="Helical" evidence="6">
    <location>
        <begin position="287"/>
        <end position="306"/>
    </location>
</feature>
<feature type="transmembrane region" description="Helical" evidence="6">
    <location>
        <begin position="106"/>
        <end position="124"/>
    </location>
</feature>
<keyword evidence="5 6" id="KW-0472">Membrane</keyword>
<feature type="transmembrane region" description="Helical" evidence="6">
    <location>
        <begin position="384"/>
        <end position="405"/>
    </location>
</feature>
<feature type="transmembrane region" description="Helical" evidence="6">
    <location>
        <begin position="207"/>
        <end position="225"/>
    </location>
</feature>
<feature type="transmembrane region" description="Helical" evidence="6">
    <location>
        <begin position="81"/>
        <end position="100"/>
    </location>
</feature>
<sequence length="415" mass="44224">MSAPETSQTRDYFWNTAASLMLSLTTAVLLLVVQRSAGLWAAGVFSLANSVGQQFQSLGMYEVRTYHVTDARHRFSFGTYLATRLVTVGAMIAGIIGYAVVSGADLAGALLIAMIACLRVFDAFEDVFYCEFQREGRLDVAGRACFFRTLATIVVFSGVLVVSGSMLVAAAATLVVSTVVLLGAYLPPARGMFDLRPRWELRPIGQVLVECLPLFLASFIALYLANAPRFAIDRYLDPERQGYFAIIFMPAFTINLLSFVIFRPLLTQMANRWVGADRAGFAAIVRKGLLGTLAAFAAVALATYTIGAPALRLVYGTDVSGSMLELMVLVTGGALNAAGVVLYYALTTMRLQRLVFAGYAAAAVAITLLCAALVPAHALLGASAAYAGAMAVLVAFFLASLLLALRRTASRAPAA</sequence>
<comment type="subcellular location">
    <subcellularLocation>
        <location evidence="1">Cell membrane</location>
        <topology evidence="1">Multi-pass membrane protein</topology>
    </subcellularLocation>
</comment>
<evidence type="ECO:0000256" key="5">
    <source>
        <dbReference type="ARBA" id="ARBA00023136"/>
    </source>
</evidence>
<feature type="transmembrane region" description="Helical" evidence="6">
    <location>
        <begin position="358"/>
        <end position="378"/>
    </location>
</feature>
<evidence type="ECO:0000256" key="2">
    <source>
        <dbReference type="ARBA" id="ARBA00022475"/>
    </source>
</evidence>
<feature type="transmembrane region" description="Helical" evidence="6">
    <location>
        <begin position="168"/>
        <end position="186"/>
    </location>
</feature>
<dbReference type="EMBL" id="JAPTMY010000018">
    <property type="protein sequence ID" value="MCZ0858204.1"/>
    <property type="molecule type" value="Genomic_DNA"/>
</dbReference>
<keyword evidence="2" id="KW-1003">Cell membrane</keyword>
<keyword evidence="4 6" id="KW-1133">Transmembrane helix</keyword>
<reference evidence="7" key="1">
    <citation type="submission" date="2022-10" db="EMBL/GenBank/DDBJ databases">
        <title>Genome sequence of Actinomyces israelii ATCC 10048.</title>
        <authorList>
            <person name="Watt R.M."/>
            <person name="Tong W.M."/>
        </authorList>
    </citation>
    <scope>NUCLEOTIDE SEQUENCE</scope>
    <source>
        <strain evidence="7">ATCC 10048</strain>
    </source>
</reference>
<dbReference type="PANTHER" id="PTHR30250:SF11">
    <property type="entry name" value="O-ANTIGEN TRANSPORTER-RELATED"/>
    <property type="match status" value="1"/>
</dbReference>
<evidence type="ECO:0000256" key="3">
    <source>
        <dbReference type="ARBA" id="ARBA00022692"/>
    </source>
</evidence>
<feature type="transmembrane region" description="Helical" evidence="6">
    <location>
        <begin position="326"/>
        <end position="346"/>
    </location>
</feature>
<dbReference type="InterPro" id="IPR050833">
    <property type="entry name" value="Poly_Biosynth_Transport"/>
</dbReference>
<feature type="transmembrane region" description="Helical" evidence="6">
    <location>
        <begin position="12"/>
        <end position="33"/>
    </location>
</feature>
<organism evidence="7 8">
    <name type="scientific">Actinomyces israelii</name>
    <dbReference type="NCBI Taxonomy" id="1659"/>
    <lineage>
        <taxon>Bacteria</taxon>
        <taxon>Bacillati</taxon>
        <taxon>Actinomycetota</taxon>
        <taxon>Actinomycetes</taxon>
        <taxon>Actinomycetales</taxon>
        <taxon>Actinomycetaceae</taxon>
        <taxon>Actinomyces</taxon>
    </lineage>
</organism>